<sequence length="32" mass="3917">MLFISHISRVHLFQQCTDVITMEYYVNWKISI</sequence>
<evidence type="ECO:0000313" key="1">
    <source>
        <dbReference type="EMBL" id="JAI03876.1"/>
    </source>
</evidence>
<organism evidence="1">
    <name type="scientific">Anguilla anguilla</name>
    <name type="common">European freshwater eel</name>
    <name type="synonym">Muraena anguilla</name>
    <dbReference type="NCBI Taxonomy" id="7936"/>
    <lineage>
        <taxon>Eukaryota</taxon>
        <taxon>Metazoa</taxon>
        <taxon>Chordata</taxon>
        <taxon>Craniata</taxon>
        <taxon>Vertebrata</taxon>
        <taxon>Euteleostomi</taxon>
        <taxon>Actinopterygii</taxon>
        <taxon>Neopterygii</taxon>
        <taxon>Teleostei</taxon>
        <taxon>Anguilliformes</taxon>
        <taxon>Anguillidae</taxon>
        <taxon>Anguilla</taxon>
    </lineage>
</organism>
<accession>A0A0E9XPW0</accession>
<dbReference type="AlphaFoldDB" id="A0A0E9XPW0"/>
<dbReference type="EMBL" id="GBXM01004702">
    <property type="protein sequence ID" value="JAI03876.1"/>
    <property type="molecule type" value="Transcribed_RNA"/>
</dbReference>
<reference evidence="1" key="2">
    <citation type="journal article" date="2015" name="Fish Shellfish Immunol.">
        <title>Early steps in the European eel (Anguilla anguilla)-Vibrio vulnificus interaction in the gills: Role of the RtxA13 toxin.</title>
        <authorList>
            <person name="Callol A."/>
            <person name="Pajuelo D."/>
            <person name="Ebbesson L."/>
            <person name="Teles M."/>
            <person name="MacKenzie S."/>
            <person name="Amaro C."/>
        </authorList>
    </citation>
    <scope>NUCLEOTIDE SEQUENCE</scope>
</reference>
<protein>
    <submittedName>
        <fullName evidence="1">Uncharacterized protein</fullName>
    </submittedName>
</protein>
<proteinExistence type="predicted"/>
<reference evidence="1" key="1">
    <citation type="submission" date="2014-11" db="EMBL/GenBank/DDBJ databases">
        <authorList>
            <person name="Amaro Gonzalez C."/>
        </authorList>
    </citation>
    <scope>NUCLEOTIDE SEQUENCE</scope>
</reference>
<name>A0A0E9XPW0_ANGAN</name>